<reference evidence="5 6" key="1">
    <citation type="submission" date="2024-03" db="EMBL/GenBank/DDBJ databases">
        <title>Human intestinal bacterial collection.</title>
        <authorList>
            <person name="Pauvert C."/>
            <person name="Hitch T.C.A."/>
            <person name="Clavel T."/>
        </authorList>
    </citation>
    <scope>NUCLEOTIDE SEQUENCE [LARGE SCALE GENOMIC DNA]</scope>
    <source>
        <strain evidence="5 6">CLA-JM-H44</strain>
    </source>
</reference>
<dbReference type="CDD" id="cd00063">
    <property type="entry name" value="FN3"/>
    <property type="match status" value="1"/>
</dbReference>
<dbReference type="InterPro" id="IPR036514">
    <property type="entry name" value="SGNH_hydro_sf"/>
</dbReference>
<feature type="chain" id="PRO_5045216865" evidence="3">
    <location>
        <begin position="31"/>
        <end position="1110"/>
    </location>
</feature>
<evidence type="ECO:0000256" key="2">
    <source>
        <dbReference type="ARBA" id="ARBA00022801"/>
    </source>
</evidence>
<dbReference type="InterPro" id="IPR003961">
    <property type="entry name" value="FN3_dom"/>
</dbReference>
<dbReference type="Pfam" id="PF21254">
    <property type="entry name" value="AGA-YXIM_GBD"/>
    <property type="match status" value="1"/>
</dbReference>
<name>A0ABV1DYG3_9FIRM</name>
<dbReference type="Gene3D" id="2.60.40.10">
    <property type="entry name" value="Immunoglobulins"/>
    <property type="match status" value="1"/>
</dbReference>
<evidence type="ECO:0000259" key="4">
    <source>
        <dbReference type="PROSITE" id="PS50853"/>
    </source>
</evidence>
<dbReference type="InterPro" id="IPR013783">
    <property type="entry name" value="Ig-like_fold"/>
</dbReference>
<gene>
    <name evidence="5" type="ORF">WMO26_04560</name>
</gene>
<keyword evidence="6" id="KW-1185">Reference proteome</keyword>
<sequence length="1110" mass="121930">MAKSWKKALSVALSALMLMSSVAFSGIASAAPATDETFPVGSTMKFDFGNSSQEPVDGYISVSGYDRYDEAKGYGWQPFDGQLSGSSEMDPPDAILGDGVNYNNIRTQVSSSVVEYSYPTFTVDLPNGLYDVRIIQGGKWNQYVSGAYLNGNMNAVKWSTEEWADAYTEPSEASWIESKAGEWRDNTVRVAVYDGKLTVELATSLTNDGVSGMGRINAMEITRVEQQAASEQPRIRFIGDSTVATYPPYDQPDLTPIPEQTGWGSELANRQFFADNVIIDNKGRGGYSARNFISKGDFNRFFVDAKPGDTVMIEWGINETAAGRRYINPNDSALYKEYLMKYVNAVRAFGGTPVLVTPHTGNANFMKYMRELAQEENVLLIDMNPQFAAYKKAVPAASSYLTVDGTHPSRVGGILCAQIITNDLKDLDTPIKPYVKAHPLNTENAPTAVVSNITVARQTTGSVTLTWEMPESVIYHPDQMIVRFPVYRKAAGADASTYEKVGEGTAYVTPDLTAPNLRVTLESPATGDYDYAIAATGLTGTGPMSEPITVRQYVQSPREALENLVNEYGYELRHAPYHYTLESYVPLAQAGTEAIEVLKDEKASDDMLNAALNNMLNAVNGLEHGLGVVINDDMEGEFAANWGTTGQLEITRELEENGNHYLNFYVSASGGRSRTKKFDAVESDKLSLEFDWLPGNPDRRNVTEFRFLGSANSKDPYFTLKTSNNGHIGYVAGYQYADIQSDGFEKGPAVDLGLRNDIWYSIQVVFDYTTHTADLYIESKDVDQYPDEYAYVPDIAIPEDAKDLTSMIWYTARGKNDTGGNDLSTLWSTNVDNFGIYYVPAGTVIDDNSLMEAADAAYEIISQDDFETKYTQESRDALMDAYNLGYFIDFDLSLQADYDYVAEQINLALANLQLDFSKVTVETDKDSYVPNETITVTAVLPGDVVKPYLVSEAGSGLASTRSYQENADGTKTWTLTFALGTKGDRTLKLFADGVDTGKTVAFKVGDPAVNPEDPKPSVISVTGPTDPVKRNEPFTVTIVTNKSAKIVRLFNESNMGLAPISCTSVENADGTITWTCEMSVGSLGNRVFTAKAANYDRVFYGDQTLEVKVR</sequence>
<dbReference type="InterPro" id="IPR037459">
    <property type="entry name" value="RhgT-like"/>
</dbReference>
<evidence type="ECO:0000256" key="1">
    <source>
        <dbReference type="ARBA" id="ARBA00008668"/>
    </source>
</evidence>
<feature type="domain" description="Fibronectin type-III" evidence="4">
    <location>
        <begin position="449"/>
        <end position="557"/>
    </location>
</feature>
<dbReference type="Gene3D" id="2.60.120.430">
    <property type="entry name" value="Galactose-binding lectin"/>
    <property type="match status" value="1"/>
</dbReference>
<dbReference type="InterPro" id="IPR049033">
    <property type="entry name" value="AGA-YXIM_GBD"/>
</dbReference>
<dbReference type="PANTHER" id="PTHR43695:SF1">
    <property type="entry name" value="RHAMNOGALACTURONAN ACETYLESTERASE"/>
    <property type="match status" value="1"/>
</dbReference>
<evidence type="ECO:0000256" key="3">
    <source>
        <dbReference type="SAM" id="SignalP"/>
    </source>
</evidence>
<evidence type="ECO:0000313" key="6">
    <source>
        <dbReference type="Proteomes" id="UP001489509"/>
    </source>
</evidence>
<dbReference type="Proteomes" id="UP001489509">
    <property type="component" value="Unassembled WGS sequence"/>
</dbReference>
<keyword evidence="3" id="KW-0732">Signal</keyword>
<comment type="similarity">
    <text evidence="1">Belongs to the 'GDSL' lipolytic enzyme family.</text>
</comment>
<evidence type="ECO:0000313" key="5">
    <source>
        <dbReference type="EMBL" id="MEQ2440092.1"/>
    </source>
</evidence>
<keyword evidence="2" id="KW-0378">Hydrolase</keyword>
<dbReference type="InterPro" id="IPR008979">
    <property type="entry name" value="Galactose-bd-like_sf"/>
</dbReference>
<dbReference type="PANTHER" id="PTHR43695">
    <property type="entry name" value="PUTATIVE (AFU_ORTHOLOGUE AFUA_2G17250)-RELATED"/>
    <property type="match status" value="1"/>
</dbReference>
<dbReference type="SUPFAM" id="SSF49265">
    <property type="entry name" value="Fibronectin type III"/>
    <property type="match status" value="1"/>
</dbReference>
<feature type="signal peptide" evidence="3">
    <location>
        <begin position="1"/>
        <end position="30"/>
    </location>
</feature>
<accession>A0ABV1DYG3</accession>
<organism evidence="5 6">
    <name type="scientific">Solibaculum intestinale</name>
    <dbReference type="NCBI Taxonomy" id="3133165"/>
    <lineage>
        <taxon>Bacteria</taxon>
        <taxon>Bacillati</taxon>
        <taxon>Bacillota</taxon>
        <taxon>Clostridia</taxon>
        <taxon>Eubacteriales</taxon>
        <taxon>Oscillospiraceae</taxon>
        <taxon>Solibaculum</taxon>
    </lineage>
</organism>
<dbReference type="Gene3D" id="3.40.50.1110">
    <property type="entry name" value="SGNH hydrolase"/>
    <property type="match status" value="1"/>
</dbReference>
<dbReference type="PROSITE" id="PS50853">
    <property type="entry name" value="FN3"/>
    <property type="match status" value="1"/>
</dbReference>
<dbReference type="SUPFAM" id="SSF49785">
    <property type="entry name" value="Galactose-binding domain-like"/>
    <property type="match status" value="1"/>
</dbReference>
<dbReference type="RefSeq" id="WP_349218464.1">
    <property type="nucleotide sequence ID" value="NZ_JBBMFD010000005.1"/>
</dbReference>
<proteinExistence type="inferred from homology"/>
<comment type="caution">
    <text evidence="5">The sequence shown here is derived from an EMBL/GenBank/DDBJ whole genome shotgun (WGS) entry which is preliminary data.</text>
</comment>
<dbReference type="SUPFAM" id="SSF52266">
    <property type="entry name" value="SGNH hydrolase"/>
    <property type="match status" value="1"/>
</dbReference>
<dbReference type="EMBL" id="JBBMFD010000005">
    <property type="protein sequence ID" value="MEQ2440092.1"/>
    <property type="molecule type" value="Genomic_DNA"/>
</dbReference>
<dbReference type="InterPro" id="IPR036116">
    <property type="entry name" value="FN3_sf"/>
</dbReference>
<protein>
    <submittedName>
        <fullName evidence="5">GDSL-type esterase/lipase family protein</fullName>
    </submittedName>
</protein>